<accession>A0A438I8C2</accession>
<sequence length="159" mass="18569">MAALFYFEDKVHLKQLQRAKKYPLFFPRMLGTILEYYGFPTEPDKEKKHHCREVILFPDGKSFLYPKHRPITSDGYVHISAEAFNQLLARLDMIQENQANIQLTQRQLVQRVDELTMAVQQWNSSSEKPTSVHDAHLCPSHLHKRQILQQGSPQCPPPF</sequence>
<name>A0A438I8C2_VITVI</name>
<evidence type="ECO:0000313" key="2">
    <source>
        <dbReference type="Proteomes" id="UP000288805"/>
    </source>
</evidence>
<reference evidence="1 2" key="1">
    <citation type="journal article" date="2018" name="PLoS Genet.">
        <title>Population sequencing reveals clonal diversity and ancestral inbreeding in the grapevine cultivar Chardonnay.</title>
        <authorList>
            <person name="Roach M.J."/>
            <person name="Johnson D.L."/>
            <person name="Bohlmann J."/>
            <person name="van Vuuren H.J."/>
            <person name="Jones S.J."/>
            <person name="Pretorius I.S."/>
            <person name="Schmidt S.A."/>
            <person name="Borneman A.R."/>
        </authorList>
    </citation>
    <scope>NUCLEOTIDE SEQUENCE [LARGE SCALE GENOMIC DNA]</scope>
    <source>
        <strain evidence="2">cv. Chardonnay</strain>
        <tissue evidence="1">Leaf</tissue>
    </source>
</reference>
<comment type="caution">
    <text evidence="1">The sequence shown here is derived from an EMBL/GenBank/DDBJ whole genome shotgun (WGS) entry which is preliminary data.</text>
</comment>
<dbReference type="Proteomes" id="UP000288805">
    <property type="component" value="Unassembled WGS sequence"/>
</dbReference>
<proteinExistence type="predicted"/>
<protein>
    <submittedName>
        <fullName evidence="1">Uncharacterized protein</fullName>
    </submittedName>
</protein>
<dbReference type="EMBL" id="QGNW01000132">
    <property type="protein sequence ID" value="RVW92966.1"/>
    <property type="molecule type" value="Genomic_DNA"/>
</dbReference>
<organism evidence="1 2">
    <name type="scientific">Vitis vinifera</name>
    <name type="common">Grape</name>
    <dbReference type="NCBI Taxonomy" id="29760"/>
    <lineage>
        <taxon>Eukaryota</taxon>
        <taxon>Viridiplantae</taxon>
        <taxon>Streptophyta</taxon>
        <taxon>Embryophyta</taxon>
        <taxon>Tracheophyta</taxon>
        <taxon>Spermatophyta</taxon>
        <taxon>Magnoliopsida</taxon>
        <taxon>eudicotyledons</taxon>
        <taxon>Gunneridae</taxon>
        <taxon>Pentapetalae</taxon>
        <taxon>rosids</taxon>
        <taxon>Vitales</taxon>
        <taxon>Vitaceae</taxon>
        <taxon>Viteae</taxon>
        <taxon>Vitis</taxon>
    </lineage>
</organism>
<dbReference type="AlphaFoldDB" id="A0A438I8C2"/>
<gene>
    <name evidence="1" type="ORF">CK203_032826</name>
</gene>
<evidence type="ECO:0000313" key="1">
    <source>
        <dbReference type="EMBL" id="RVW92966.1"/>
    </source>
</evidence>